<organism evidence="7 8">
    <name type="scientific">Kriegella aquimaris</name>
    <dbReference type="NCBI Taxonomy" id="192904"/>
    <lineage>
        <taxon>Bacteria</taxon>
        <taxon>Pseudomonadati</taxon>
        <taxon>Bacteroidota</taxon>
        <taxon>Flavobacteriia</taxon>
        <taxon>Flavobacteriales</taxon>
        <taxon>Flavobacteriaceae</taxon>
        <taxon>Kriegella</taxon>
    </lineage>
</organism>
<dbReference type="InterPro" id="IPR023296">
    <property type="entry name" value="Glyco_hydro_beta-prop_sf"/>
</dbReference>
<dbReference type="STRING" id="192904.SAMN04488514_11042"/>
<gene>
    <name evidence="7" type="ORF">SAMN04488514_11042</name>
</gene>
<keyword evidence="2" id="KW-0858">Xylan degradation</keyword>
<sequence length="400" mass="44948">MRNLFLVVVFTVALLNACKNVSEENRETKNRNDRQGTAVDVGLVKKLGITNKDSLSAASKRALAMGYDAGAEWWTSFRQSDLKGVFAFEKGVVRRDPSAVIKVANSYYVYYTKSVGDSYGFHSGDAEKKVFPWDKSEVWCASSMDGETWKDEGLAVGRGTPGSYDDRAVFTPEVLAHEEKYYLVYQTVKAPYVNRVKNEVGMAIADSPLGPWKKLPAPILRPSENGQWSGDEDNRFKVTEKGDFDSQKVHDPCLMFFNNKFYLYYKGERMGEEHFLGGREIKWGVAIADKPEGPYKKSPFNPVTNSGHEVCVWPYNNGMAAMLTSDGPENNTIQWSADGINFEIKSHIGGRTKPPHAAGIVRSLNHEKSPLAALEWGLCFDHKEGWDYIRKFEAYVRNAD</sequence>
<dbReference type="CDD" id="cd08992">
    <property type="entry name" value="GH117"/>
    <property type="match status" value="1"/>
</dbReference>
<evidence type="ECO:0000256" key="6">
    <source>
        <dbReference type="RuleBase" id="RU361187"/>
    </source>
</evidence>
<dbReference type="InterPro" id="IPR052176">
    <property type="entry name" value="Glycosyl_Hydrlase_43_Enz"/>
</dbReference>
<evidence type="ECO:0000256" key="2">
    <source>
        <dbReference type="ARBA" id="ARBA00022651"/>
    </source>
</evidence>
<dbReference type="Gene3D" id="2.115.10.20">
    <property type="entry name" value="Glycosyl hydrolase domain, family 43"/>
    <property type="match status" value="1"/>
</dbReference>
<dbReference type="GO" id="GO:0004553">
    <property type="term" value="F:hydrolase activity, hydrolyzing O-glycosyl compounds"/>
    <property type="evidence" value="ECO:0007669"/>
    <property type="project" value="InterPro"/>
</dbReference>
<dbReference type="SUPFAM" id="SSF75005">
    <property type="entry name" value="Arabinanase/levansucrase/invertase"/>
    <property type="match status" value="1"/>
</dbReference>
<keyword evidence="2" id="KW-0624">Polysaccharide degradation</keyword>
<dbReference type="InterPro" id="IPR006710">
    <property type="entry name" value="Glyco_hydro_43"/>
</dbReference>
<keyword evidence="4" id="KW-0119">Carbohydrate metabolism</keyword>
<evidence type="ECO:0000313" key="8">
    <source>
        <dbReference type="Proteomes" id="UP000199440"/>
    </source>
</evidence>
<dbReference type="RefSeq" id="WP_089892450.1">
    <property type="nucleotide sequence ID" value="NZ_FNGV01000010.1"/>
</dbReference>
<dbReference type="EMBL" id="FNGV01000010">
    <property type="protein sequence ID" value="SDM52767.1"/>
    <property type="molecule type" value="Genomic_DNA"/>
</dbReference>
<dbReference type="GO" id="GO:0045493">
    <property type="term" value="P:xylan catabolic process"/>
    <property type="evidence" value="ECO:0007669"/>
    <property type="project" value="UniProtKB-KW"/>
</dbReference>
<dbReference type="Pfam" id="PF04616">
    <property type="entry name" value="Glyco_hydro_43"/>
    <property type="match status" value="1"/>
</dbReference>
<dbReference type="Proteomes" id="UP000199440">
    <property type="component" value="Unassembled WGS sequence"/>
</dbReference>
<dbReference type="OrthoDB" id="1016412at2"/>
<name>A0A1G9TYI1_9FLAO</name>
<comment type="similarity">
    <text evidence="1 6">Belongs to the glycosyl hydrolase 43 family.</text>
</comment>
<keyword evidence="3 6" id="KW-0378">Hydrolase</keyword>
<evidence type="ECO:0000256" key="1">
    <source>
        <dbReference type="ARBA" id="ARBA00009865"/>
    </source>
</evidence>
<keyword evidence="8" id="KW-1185">Reference proteome</keyword>
<accession>A0A1G9TYI1</accession>
<dbReference type="PANTHER" id="PTHR43772">
    <property type="entry name" value="ENDO-1,4-BETA-XYLANASE"/>
    <property type="match status" value="1"/>
</dbReference>
<protein>
    <submittedName>
        <fullName evidence="7">Glycosyl hydrolases family 43</fullName>
    </submittedName>
</protein>
<keyword evidence="5 6" id="KW-0326">Glycosidase</keyword>
<reference evidence="7 8" key="1">
    <citation type="submission" date="2016-10" db="EMBL/GenBank/DDBJ databases">
        <authorList>
            <person name="de Groot N.N."/>
        </authorList>
    </citation>
    <scope>NUCLEOTIDE SEQUENCE [LARGE SCALE GENOMIC DNA]</scope>
    <source>
        <strain evidence="7 8">DSM 19886</strain>
    </source>
</reference>
<proteinExistence type="inferred from homology"/>
<dbReference type="AlphaFoldDB" id="A0A1G9TYI1"/>
<evidence type="ECO:0000313" key="7">
    <source>
        <dbReference type="EMBL" id="SDM52767.1"/>
    </source>
</evidence>
<evidence type="ECO:0000256" key="5">
    <source>
        <dbReference type="ARBA" id="ARBA00023295"/>
    </source>
</evidence>
<evidence type="ECO:0000256" key="4">
    <source>
        <dbReference type="ARBA" id="ARBA00023277"/>
    </source>
</evidence>
<dbReference type="PANTHER" id="PTHR43772:SF2">
    <property type="entry name" value="PUTATIVE (AFU_ORTHOLOGUE AFUA_2G04480)-RELATED"/>
    <property type="match status" value="1"/>
</dbReference>
<evidence type="ECO:0000256" key="3">
    <source>
        <dbReference type="ARBA" id="ARBA00022801"/>
    </source>
</evidence>